<dbReference type="RefSeq" id="WP_345115537.1">
    <property type="nucleotide sequence ID" value="NZ_BAABDH010000096.1"/>
</dbReference>
<dbReference type="PANTHER" id="PTHR10357:SF179">
    <property type="entry name" value="NEUTRAL AND BASIC AMINO ACID TRANSPORT PROTEIN RBAT"/>
    <property type="match status" value="1"/>
</dbReference>
<dbReference type="Pfam" id="PF00128">
    <property type="entry name" value="Alpha-amylase"/>
    <property type="match status" value="1"/>
</dbReference>
<gene>
    <name evidence="3" type="ORF">GCM10022406_29550</name>
</gene>
<dbReference type="GO" id="GO:0016787">
    <property type="term" value="F:hydrolase activity"/>
    <property type="evidence" value="ECO:0007669"/>
    <property type="project" value="UniProtKB-KW"/>
</dbReference>
<dbReference type="Pfam" id="PF16657">
    <property type="entry name" value="Malt_amylase_C"/>
    <property type="match status" value="1"/>
</dbReference>
<sequence length="456" mass="49989">MTKLSSLYGLLAALLFACQSEGADPAPGPAAPADPVQYGTPFADVPEARNATVYQVNMRAFSSAGTFAGVQARLDSIQALGINVLYLMPIHPVGKLRAFDSPYAVQDYTAVNPEFGTLADLRALVAAAHARRMAVVLDWVSNHTAWDNPWITAHKDWYRQDAAGTILNPSPFSDVAQLNFDSSPMRAEMIRALRYWVFEANIDGYRFDYADNQPQEFFTQALTSLNSIGTHRLLLIAEGSANRSYYQAGFGLCYGFDFVSTLKDQVFAGGQSVRQLDVLTAANYQNAPAAYRVLRYTSNHDLNAYDGTPLEFFGGVQGSLAAFVVAAYQQAAPMVYNGQEVACPVRLPFMGPRKVIDWTLNPAVTKEYRKILRFRNGSAAVRSGMLTPYSSDDVCAFTKTAGAEQVLVLANLRNRVVSYPVPAALPATWRHAFDGQPLTLGGTLTLQPYQYLVLRN</sequence>
<dbReference type="SMART" id="SM00642">
    <property type="entry name" value="Aamy"/>
    <property type="match status" value="1"/>
</dbReference>
<keyword evidence="1" id="KW-0732">Signal</keyword>
<dbReference type="InterPro" id="IPR006047">
    <property type="entry name" value="GH13_cat_dom"/>
</dbReference>
<name>A0ABP7NH95_9BACT</name>
<keyword evidence="3" id="KW-0378">Hydrolase</keyword>
<evidence type="ECO:0000259" key="2">
    <source>
        <dbReference type="SMART" id="SM00642"/>
    </source>
</evidence>
<accession>A0ABP7NH95</accession>
<proteinExistence type="predicted"/>
<dbReference type="Proteomes" id="UP001499909">
    <property type="component" value="Unassembled WGS sequence"/>
</dbReference>
<feature type="domain" description="Glycosyl hydrolase family 13 catalytic" evidence="2">
    <location>
        <begin position="55"/>
        <end position="375"/>
    </location>
</feature>
<dbReference type="PANTHER" id="PTHR10357">
    <property type="entry name" value="ALPHA-AMYLASE FAMILY MEMBER"/>
    <property type="match status" value="1"/>
</dbReference>
<reference evidence="4" key="1">
    <citation type="journal article" date="2019" name="Int. J. Syst. Evol. Microbiol.">
        <title>The Global Catalogue of Microorganisms (GCM) 10K type strain sequencing project: providing services to taxonomists for standard genome sequencing and annotation.</title>
        <authorList>
            <consortium name="The Broad Institute Genomics Platform"/>
            <consortium name="The Broad Institute Genome Sequencing Center for Infectious Disease"/>
            <person name="Wu L."/>
            <person name="Ma J."/>
        </authorList>
    </citation>
    <scope>NUCLEOTIDE SEQUENCE [LARGE SCALE GENOMIC DNA]</scope>
    <source>
        <strain evidence="4">JCM 17214</strain>
    </source>
</reference>
<evidence type="ECO:0000256" key="1">
    <source>
        <dbReference type="SAM" id="SignalP"/>
    </source>
</evidence>
<evidence type="ECO:0000313" key="3">
    <source>
        <dbReference type="EMBL" id="GAA3945597.1"/>
    </source>
</evidence>
<organism evidence="3 4">
    <name type="scientific">Hymenobacter algoricola</name>
    <dbReference type="NCBI Taxonomy" id="486267"/>
    <lineage>
        <taxon>Bacteria</taxon>
        <taxon>Pseudomonadati</taxon>
        <taxon>Bacteroidota</taxon>
        <taxon>Cytophagia</taxon>
        <taxon>Cytophagales</taxon>
        <taxon>Hymenobacteraceae</taxon>
        <taxon>Hymenobacter</taxon>
    </lineage>
</organism>
<dbReference type="Gene3D" id="2.60.40.1180">
    <property type="entry name" value="Golgi alpha-mannosidase II"/>
    <property type="match status" value="1"/>
</dbReference>
<dbReference type="InterPro" id="IPR032091">
    <property type="entry name" value="Malt_amylase-like_C"/>
</dbReference>
<comment type="caution">
    <text evidence="3">The sequence shown here is derived from an EMBL/GenBank/DDBJ whole genome shotgun (WGS) entry which is preliminary data.</text>
</comment>
<protein>
    <submittedName>
        <fullName evidence="3">Alpha-amylase family glycosyl hydrolase</fullName>
    </submittedName>
</protein>
<dbReference type="SUPFAM" id="SSF51445">
    <property type="entry name" value="(Trans)glycosidases"/>
    <property type="match status" value="1"/>
</dbReference>
<keyword evidence="4" id="KW-1185">Reference proteome</keyword>
<dbReference type="CDD" id="cd11313">
    <property type="entry name" value="AmyAc_arch_bac_AmyA"/>
    <property type="match status" value="1"/>
</dbReference>
<dbReference type="Gene3D" id="3.20.20.80">
    <property type="entry name" value="Glycosidases"/>
    <property type="match status" value="1"/>
</dbReference>
<feature type="signal peptide" evidence="1">
    <location>
        <begin position="1"/>
        <end position="22"/>
    </location>
</feature>
<evidence type="ECO:0000313" key="4">
    <source>
        <dbReference type="Proteomes" id="UP001499909"/>
    </source>
</evidence>
<feature type="chain" id="PRO_5046375363" evidence="1">
    <location>
        <begin position="23"/>
        <end position="456"/>
    </location>
</feature>
<dbReference type="EMBL" id="BAABDH010000096">
    <property type="protein sequence ID" value="GAA3945597.1"/>
    <property type="molecule type" value="Genomic_DNA"/>
</dbReference>
<dbReference type="InterPro" id="IPR013780">
    <property type="entry name" value="Glyco_hydro_b"/>
</dbReference>
<dbReference type="SUPFAM" id="SSF51011">
    <property type="entry name" value="Glycosyl hydrolase domain"/>
    <property type="match status" value="1"/>
</dbReference>
<dbReference type="InterPro" id="IPR017853">
    <property type="entry name" value="GH"/>
</dbReference>
<dbReference type="PROSITE" id="PS51257">
    <property type="entry name" value="PROKAR_LIPOPROTEIN"/>
    <property type="match status" value="1"/>
</dbReference>